<organism evidence="4 5">
    <name type="scientific">Salvator merianae</name>
    <name type="common">Argentine black and white tegu</name>
    <name type="synonym">Tupinambis merianae</name>
    <dbReference type="NCBI Taxonomy" id="96440"/>
    <lineage>
        <taxon>Eukaryota</taxon>
        <taxon>Metazoa</taxon>
        <taxon>Chordata</taxon>
        <taxon>Craniata</taxon>
        <taxon>Vertebrata</taxon>
        <taxon>Euteleostomi</taxon>
        <taxon>Lepidosauria</taxon>
        <taxon>Squamata</taxon>
        <taxon>Bifurcata</taxon>
        <taxon>Unidentata</taxon>
        <taxon>Episquamata</taxon>
        <taxon>Laterata</taxon>
        <taxon>Teiioidea</taxon>
        <taxon>Teiidae</taxon>
        <taxon>Salvator</taxon>
    </lineage>
</organism>
<dbReference type="InterPro" id="IPR019523">
    <property type="entry name" value="Prot_Pase1_reg-su15A/B_C"/>
</dbReference>
<evidence type="ECO:0000259" key="3">
    <source>
        <dbReference type="Pfam" id="PF10488"/>
    </source>
</evidence>
<dbReference type="PANTHER" id="PTHR16489">
    <property type="entry name" value="GH11727P"/>
    <property type="match status" value="1"/>
</dbReference>
<feature type="region of interest" description="Disordered" evidence="2">
    <location>
        <begin position="312"/>
        <end position="339"/>
    </location>
</feature>
<dbReference type="GO" id="GO:0000164">
    <property type="term" value="C:protein phosphatase type 1 complex"/>
    <property type="evidence" value="ECO:0007669"/>
    <property type="project" value="Ensembl"/>
</dbReference>
<proteinExistence type="inferred from homology"/>
<dbReference type="Pfam" id="PF10488">
    <property type="entry name" value="PP1c_bdg"/>
    <property type="match status" value="1"/>
</dbReference>
<feature type="compositionally biased region" description="Basic and acidic residues" evidence="2">
    <location>
        <begin position="180"/>
        <end position="193"/>
    </location>
</feature>
<dbReference type="GO" id="GO:0051246">
    <property type="term" value="P:regulation of protein metabolic process"/>
    <property type="evidence" value="ECO:0007669"/>
    <property type="project" value="UniProtKB-ARBA"/>
</dbReference>
<feature type="region of interest" description="Disordered" evidence="2">
    <location>
        <begin position="154"/>
        <end position="195"/>
    </location>
</feature>
<keyword evidence="5" id="KW-1185">Reference proteome</keyword>
<evidence type="ECO:0000256" key="2">
    <source>
        <dbReference type="SAM" id="MobiDB-lite"/>
    </source>
</evidence>
<protein>
    <submittedName>
        <fullName evidence="4">Protein phosphatase 1 regulatory subunit 15B</fullName>
    </submittedName>
</protein>
<dbReference type="GeneTree" id="ENSGT00940000154404"/>
<accession>A0A8D0DK65</accession>
<dbReference type="AlphaFoldDB" id="A0A8D0DK65"/>
<feature type="domain" description="Protein phosphatase 1 regulatory subunit 15A/B C-terminal" evidence="3">
    <location>
        <begin position="284"/>
        <end position="500"/>
    </location>
</feature>
<dbReference type="Proteomes" id="UP000694421">
    <property type="component" value="Unplaced"/>
</dbReference>
<dbReference type="Ensembl" id="ENSSMRT00000004477.1">
    <property type="protein sequence ID" value="ENSSMRP00000003759.1"/>
    <property type="gene ID" value="ENSSMRG00000003168.1"/>
</dbReference>
<feature type="region of interest" description="Disordered" evidence="2">
    <location>
        <begin position="251"/>
        <end position="282"/>
    </location>
</feature>
<comment type="similarity">
    <text evidence="1">Belongs to the PPP1R15 family.</text>
</comment>
<dbReference type="OMA" id="QEMCYER"/>
<dbReference type="GO" id="GO:0005783">
    <property type="term" value="C:endoplasmic reticulum"/>
    <property type="evidence" value="ECO:0007669"/>
    <property type="project" value="TreeGrafter"/>
</dbReference>
<dbReference type="GO" id="GO:0006983">
    <property type="term" value="P:ER overload response"/>
    <property type="evidence" value="ECO:0007669"/>
    <property type="project" value="Ensembl"/>
</dbReference>
<name>A0A8D0DK65_SALMN</name>
<feature type="compositionally biased region" description="Acidic residues" evidence="2">
    <location>
        <begin position="251"/>
        <end position="271"/>
    </location>
</feature>
<dbReference type="GO" id="GO:0019888">
    <property type="term" value="F:protein phosphatase regulator activity"/>
    <property type="evidence" value="ECO:0007669"/>
    <property type="project" value="Ensembl"/>
</dbReference>
<reference evidence="4" key="1">
    <citation type="submission" date="2025-08" db="UniProtKB">
        <authorList>
            <consortium name="Ensembl"/>
        </authorList>
    </citation>
    <scope>IDENTIFICATION</scope>
</reference>
<feature type="region of interest" description="Disordered" evidence="2">
    <location>
        <begin position="1"/>
        <end position="28"/>
    </location>
</feature>
<evidence type="ECO:0000256" key="1">
    <source>
        <dbReference type="ARBA" id="ARBA00010161"/>
    </source>
</evidence>
<dbReference type="GO" id="GO:0042542">
    <property type="term" value="P:response to hydrogen peroxide"/>
    <property type="evidence" value="ECO:0007669"/>
    <property type="project" value="Ensembl"/>
</dbReference>
<reference evidence="4" key="2">
    <citation type="submission" date="2025-09" db="UniProtKB">
        <authorList>
            <consortium name="Ensembl"/>
        </authorList>
    </citation>
    <scope>IDENTIFICATION</scope>
</reference>
<dbReference type="InterPro" id="IPR051254">
    <property type="entry name" value="PPP1R15"/>
</dbReference>
<evidence type="ECO:0000313" key="4">
    <source>
        <dbReference type="Ensembl" id="ENSSMRP00000003759.1"/>
    </source>
</evidence>
<sequence>MEPRREREQAASGLGACPPPPLPPSRDDAPFSLLRLLSQLLQRLLPAPVSPLFWLQSEANDASSAEPSVPVWKAAAALPPLIAVQHQLRLVSSSYTLTGAADKSGLPGPLSALPEAQCMPSKFPEILQQVHLQGSKACLDVPDSDGGYHSLEVEEQQRDSWAPGDPAGSSPADCCGGAQEHPHPQHRERKNSYEEATTDTKFVPNDCYIKQDLPVVGRPACSNKLIDYILGGACSGEESADEEEENWDGVAVENDDDGFDSDGFDSEEYESDSSLSESDTESLDGESISLWNSFCSLDPYDPRNFTAAIQTAERAPQKETSGESAGAELAEDSASWTDNSWEEDEWESSSVDETENLKLWNSFCNLEDPYNPFNFKAQFQTAQKKQKGKFDLKGSRIGITPPQNSILICCQVHVLDSQDSEITENVNCKALSREKCRKKKKVTFLEEVTEYYVSNEEDRKGPWEELARDWCRFQKRIQETENAIGYCLTLEHRQRIYNRLQEHVLWET</sequence>
<evidence type="ECO:0000313" key="5">
    <source>
        <dbReference type="Proteomes" id="UP000694421"/>
    </source>
</evidence>
<dbReference type="PANTHER" id="PTHR16489:SF11">
    <property type="entry name" value="PROTEIN PHOSPHATASE 1 REGULATORY SUBUNIT 15B"/>
    <property type="match status" value="1"/>
</dbReference>